<dbReference type="Proteomes" id="UP001057402">
    <property type="component" value="Chromosome 4"/>
</dbReference>
<proteinExistence type="predicted"/>
<comment type="caution">
    <text evidence="1">The sequence shown here is derived from an EMBL/GenBank/DDBJ whole genome shotgun (WGS) entry which is preliminary data.</text>
</comment>
<reference evidence="2" key="1">
    <citation type="journal article" date="2023" name="Front. Plant Sci.">
        <title>Chromosomal-level genome assembly of Melastoma candidum provides insights into trichome evolution.</title>
        <authorList>
            <person name="Zhong Y."/>
            <person name="Wu W."/>
            <person name="Sun C."/>
            <person name="Zou P."/>
            <person name="Liu Y."/>
            <person name="Dai S."/>
            <person name="Zhou R."/>
        </authorList>
    </citation>
    <scope>NUCLEOTIDE SEQUENCE [LARGE SCALE GENOMIC DNA]</scope>
</reference>
<evidence type="ECO:0000313" key="1">
    <source>
        <dbReference type="EMBL" id="KAI4376822.1"/>
    </source>
</evidence>
<dbReference type="EMBL" id="CM042883">
    <property type="protein sequence ID" value="KAI4376822.1"/>
    <property type="molecule type" value="Genomic_DNA"/>
</dbReference>
<sequence length="534" mass="58073">MSQGMLSRRLLSLPRQSSQLFPLQLFPFSSRHLSSRSGKLIEIDLDSALPSSSSSFPGDSDTDSASIGLRGLEESLNSILALRYTPDWIPFLPGPSFWVPPRTLSAVQYLGNLASPFSDEESLSFSSPRGWPCFHSLYHLDGASTSTVEGESESDSSRPRVVEIQMQGWWCFCGVDMEVTARVGVRKKVKEEFRGEKGITLRRKVQRIPAGLEFSLRSAFYSSPALGIHRSGLAQSSIFVLEVMAEPAEPLPSTSHPPPQPPNDTAPVTSSFPSFPSGDCLAFPMLYAGLAPGSTWQNQQHPNRGAGIYAVPVVPAMGPYGVHSTSLIPLTYDVPTRRSPEADSTGDALGQTGQQQPQQNPLQQPGPQRQVIMRRFQIAIQLDLLLILKLAAVIFLFNQDGSRQRTLVLLLFATFVYLYQTGALTPLVRWLSQGMQRAAAPPNPPRPAVRANNAPPAGGLDNENDPLAAEGQPDADNRNRAAGDNGNGEGENEHAADDVGHGDGANRWWGIVKEIQMIVFGFISSLLPGFHNID</sequence>
<organism evidence="1 2">
    <name type="scientific">Melastoma candidum</name>
    <dbReference type="NCBI Taxonomy" id="119954"/>
    <lineage>
        <taxon>Eukaryota</taxon>
        <taxon>Viridiplantae</taxon>
        <taxon>Streptophyta</taxon>
        <taxon>Embryophyta</taxon>
        <taxon>Tracheophyta</taxon>
        <taxon>Spermatophyta</taxon>
        <taxon>Magnoliopsida</taxon>
        <taxon>eudicotyledons</taxon>
        <taxon>Gunneridae</taxon>
        <taxon>Pentapetalae</taxon>
        <taxon>rosids</taxon>
        <taxon>malvids</taxon>
        <taxon>Myrtales</taxon>
        <taxon>Melastomataceae</taxon>
        <taxon>Melastomatoideae</taxon>
        <taxon>Melastomateae</taxon>
        <taxon>Melastoma</taxon>
    </lineage>
</organism>
<name>A0ACB9RLK0_9MYRT</name>
<evidence type="ECO:0000313" key="2">
    <source>
        <dbReference type="Proteomes" id="UP001057402"/>
    </source>
</evidence>
<accession>A0ACB9RLK0</accession>
<protein>
    <submittedName>
        <fullName evidence="1">Uncharacterized protein</fullName>
    </submittedName>
</protein>
<keyword evidence="2" id="KW-1185">Reference proteome</keyword>
<gene>
    <name evidence="1" type="ORF">MLD38_014538</name>
</gene>